<feature type="region of interest" description="Disordered" evidence="1">
    <location>
        <begin position="147"/>
        <end position="175"/>
    </location>
</feature>
<protein>
    <submittedName>
        <fullName evidence="3">NFACT RNA binding domain-containing protein</fullName>
    </submittedName>
</protein>
<proteinExistence type="predicted"/>
<gene>
    <name evidence="3" type="ORF">LZC94_11860</name>
</gene>
<dbReference type="Pfam" id="PF05833">
    <property type="entry name" value="NFACT_N"/>
    <property type="match status" value="1"/>
</dbReference>
<evidence type="ECO:0000259" key="2">
    <source>
        <dbReference type="Pfam" id="PF05670"/>
    </source>
</evidence>
<name>A0ABZ2M473_9BACT</name>
<accession>A0ABZ2M473</accession>
<dbReference type="InterPro" id="IPR008532">
    <property type="entry name" value="NFACT_RNA-bd"/>
</dbReference>
<keyword evidence="4" id="KW-1185">Reference proteome</keyword>
<feature type="compositionally biased region" description="Basic and acidic residues" evidence="1">
    <location>
        <begin position="159"/>
        <end position="168"/>
    </location>
</feature>
<dbReference type="EMBL" id="CP089984">
    <property type="protein sequence ID" value="WXB17947.1"/>
    <property type="molecule type" value="Genomic_DNA"/>
</dbReference>
<organism evidence="3 4">
    <name type="scientific">Pendulispora albinea</name>
    <dbReference type="NCBI Taxonomy" id="2741071"/>
    <lineage>
        <taxon>Bacteria</taxon>
        <taxon>Pseudomonadati</taxon>
        <taxon>Myxococcota</taxon>
        <taxon>Myxococcia</taxon>
        <taxon>Myxococcales</taxon>
        <taxon>Sorangiineae</taxon>
        <taxon>Pendulisporaceae</taxon>
        <taxon>Pendulispora</taxon>
    </lineage>
</organism>
<dbReference type="Proteomes" id="UP001370348">
    <property type="component" value="Chromosome"/>
</dbReference>
<reference evidence="3 4" key="1">
    <citation type="submission" date="2021-12" db="EMBL/GenBank/DDBJ databases">
        <title>Discovery of the Pendulisporaceae a myxobacterial family with distinct sporulation behavior and unique specialized metabolism.</title>
        <authorList>
            <person name="Garcia R."/>
            <person name="Popoff A."/>
            <person name="Bader C.D."/>
            <person name="Loehr J."/>
            <person name="Walesch S."/>
            <person name="Walt C."/>
            <person name="Boldt J."/>
            <person name="Bunk B."/>
            <person name="Haeckl F.J.F.P.J."/>
            <person name="Gunesch A.P."/>
            <person name="Birkelbach J."/>
            <person name="Nuebel U."/>
            <person name="Pietschmann T."/>
            <person name="Bach T."/>
            <person name="Mueller R."/>
        </authorList>
    </citation>
    <scope>NUCLEOTIDE SEQUENCE [LARGE SCALE GENOMIC DNA]</scope>
    <source>
        <strain evidence="3 4">MSr11954</strain>
    </source>
</reference>
<dbReference type="InterPro" id="IPR051608">
    <property type="entry name" value="RQC_Subunit_NEMF"/>
</dbReference>
<dbReference type="PANTHER" id="PTHR15239:SF6">
    <property type="entry name" value="RIBOSOME QUALITY CONTROL COMPLEX SUBUNIT NEMF"/>
    <property type="match status" value="1"/>
</dbReference>
<evidence type="ECO:0000313" key="3">
    <source>
        <dbReference type="EMBL" id="WXB17947.1"/>
    </source>
</evidence>
<feature type="domain" description="NFACT RNA-binding" evidence="2">
    <location>
        <begin position="219"/>
        <end position="312"/>
    </location>
</feature>
<sequence length="346" mass="38055">MSNPPQKDGRSRDSTREDALALTSALTRARKRLSQRVLAIQRDLDRIDEAEAWAARAPWLVAAAARAPRGARFLEVSDWSPEGEEQKLTFPLDPSRTAREQVEAAFQRARRLRRGRPLAGERLAEAKRAIVAVDELRAELHGIVADDEGARDGGMGDGGELRDGERNGDSAPSPLGRLAELRQRAIAALPHDVRGVIPGAVRPISPKAKALSEGRKPPFRTFTARSGMRILVGRRAELNDELTFQVSRPYHLWLHAKDQPGAHVIAWNEKGKALTEAELADAACLAGHFSEARGEPIIDVTYTPRRYVRKPRRAPPGLVIADRAKVFSVRIDPAHLKALLATEVEG</sequence>
<dbReference type="PANTHER" id="PTHR15239">
    <property type="entry name" value="NUCLEAR EXPORT MEDIATOR FACTOR NEMF"/>
    <property type="match status" value="1"/>
</dbReference>
<evidence type="ECO:0000313" key="4">
    <source>
        <dbReference type="Proteomes" id="UP001370348"/>
    </source>
</evidence>
<dbReference type="RefSeq" id="WP_394827588.1">
    <property type="nucleotide sequence ID" value="NZ_CP089984.1"/>
</dbReference>
<dbReference type="Pfam" id="PF05670">
    <property type="entry name" value="NFACT-R_1"/>
    <property type="match status" value="1"/>
</dbReference>
<evidence type="ECO:0000256" key="1">
    <source>
        <dbReference type="SAM" id="MobiDB-lite"/>
    </source>
</evidence>